<feature type="transmembrane region" description="Helical" evidence="1">
    <location>
        <begin position="21"/>
        <end position="42"/>
    </location>
</feature>
<dbReference type="InterPro" id="IPR010380">
    <property type="entry name" value="DUF975"/>
</dbReference>
<accession>A0A1Y6JUB7</accession>
<dbReference type="PANTHER" id="PTHR40076">
    <property type="entry name" value="MEMBRANE PROTEIN-RELATED"/>
    <property type="match status" value="1"/>
</dbReference>
<sequence>MTSQDRKNLKLGAKRQILDQFKFYLLLSILWLALYWVGAQINDRHLGWITEALTGNLRLTDYAGPFSFAGLLMLVGAVLHAGTMLTMIDVDRGTLELDQPVQRSLRVFENGRYFLGWLFIAIWSTVFIFLWTCLFVIPGIIKTLSYSQAFYLYRDAYDQGQPITALAAITRSRQVMDGNKAFLFVMNLSFIGWFILGGLFWGLPSLFVMPYYDLSMAKFYNQLVGVAQRGPVAD</sequence>
<feature type="transmembrane region" description="Helical" evidence="1">
    <location>
        <begin position="113"/>
        <end position="141"/>
    </location>
</feature>
<organism evidence="2 3">
    <name type="scientific">Levilactobacillus zymae</name>
    <dbReference type="NCBI Taxonomy" id="267363"/>
    <lineage>
        <taxon>Bacteria</taxon>
        <taxon>Bacillati</taxon>
        <taxon>Bacillota</taxon>
        <taxon>Bacilli</taxon>
        <taxon>Lactobacillales</taxon>
        <taxon>Lactobacillaceae</taxon>
        <taxon>Levilactobacillus</taxon>
    </lineage>
</organism>
<keyword evidence="1" id="KW-0472">Membrane</keyword>
<feature type="transmembrane region" description="Helical" evidence="1">
    <location>
        <begin position="190"/>
        <end position="212"/>
    </location>
</feature>
<evidence type="ECO:0000256" key="1">
    <source>
        <dbReference type="SAM" id="Phobius"/>
    </source>
</evidence>
<dbReference type="EMBL" id="LT854705">
    <property type="protein sequence ID" value="SMS13445.1"/>
    <property type="molecule type" value="Genomic_DNA"/>
</dbReference>
<proteinExistence type="predicted"/>
<keyword evidence="1" id="KW-1133">Transmembrane helix</keyword>
<dbReference type="PANTHER" id="PTHR40076:SF1">
    <property type="entry name" value="MEMBRANE PROTEIN"/>
    <property type="match status" value="1"/>
</dbReference>
<name>A0A1Y6JUB7_9LACO</name>
<feature type="transmembrane region" description="Helical" evidence="1">
    <location>
        <begin position="62"/>
        <end position="82"/>
    </location>
</feature>
<dbReference type="RefSeq" id="WP_087741499.1">
    <property type="nucleotide sequence ID" value="NZ_JBPWQU010000003.1"/>
</dbReference>
<dbReference type="AlphaFoldDB" id="A0A1Y6JUB7"/>
<dbReference type="KEGG" id="lzy:LZ3411_0395"/>
<reference evidence="3" key="1">
    <citation type="submission" date="2017-05" db="EMBL/GenBank/DDBJ databases">
        <authorList>
            <person name="Papadimitriou K."/>
        </authorList>
    </citation>
    <scope>NUCLEOTIDE SEQUENCE [LARGE SCALE GENOMIC DNA]</scope>
    <source>
        <strain evidence="3">ACA-DC 3411</strain>
    </source>
</reference>
<evidence type="ECO:0000313" key="3">
    <source>
        <dbReference type="Proteomes" id="UP000195412"/>
    </source>
</evidence>
<gene>
    <name evidence="2" type="ORF">LZ3411_0395</name>
</gene>
<keyword evidence="1" id="KW-0812">Transmembrane</keyword>
<dbReference type="Proteomes" id="UP000195412">
    <property type="component" value="Chromosome I"/>
</dbReference>
<protein>
    <submittedName>
        <fullName evidence="2">Integral membrane protein</fullName>
    </submittedName>
</protein>
<dbReference type="Pfam" id="PF06161">
    <property type="entry name" value="DUF975"/>
    <property type="match status" value="1"/>
</dbReference>
<evidence type="ECO:0000313" key="2">
    <source>
        <dbReference type="EMBL" id="SMS13445.1"/>
    </source>
</evidence>